<dbReference type="EMBL" id="CM001883">
    <property type="protein sequence ID" value="EOY09518.1"/>
    <property type="molecule type" value="Genomic_DNA"/>
</dbReference>
<reference evidence="1 2" key="1">
    <citation type="journal article" date="2013" name="Genome Biol.">
        <title>The genome sequence of the most widely cultivated cacao type and its use to identify candidate genes regulating pod color.</title>
        <authorList>
            <person name="Motamayor J.C."/>
            <person name="Mockaitis K."/>
            <person name="Schmutz J."/>
            <person name="Haiminen N."/>
            <person name="Iii D.L."/>
            <person name="Cornejo O."/>
            <person name="Findley S.D."/>
            <person name="Zheng P."/>
            <person name="Utro F."/>
            <person name="Royaert S."/>
            <person name="Saski C."/>
            <person name="Jenkins J."/>
            <person name="Podicheti R."/>
            <person name="Zhao M."/>
            <person name="Scheffler B.E."/>
            <person name="Stack J.C."/>
            <person name="Feltus F.A."/>
            <person name="Mustiga G.M."/>
            <person name="Amores F."/>
            <person name="Phillips W."/>
            <person name="Marelli J.P."/>
            <person name="May G.D."/>
            <person name="Shapiro H."/>
            <person name="Ma J."/>
            <person name="Bustamante C.D."/>
            <person name="Schnell R.J."/>
            <person name="Main D."/>
            <person name="Gilbert D."/>
            <person name="Parida L."/>
            <person name="Kuhn D.N."/>
        </authorList>
    </citation>
    <scope>NUCLEOTIDE SEQUENCE [LARGE SCALE GENOMIC DNA]</scope>
    <source>
        <strain evidence="2">cv. Matina 1-6</strain>
    </source>
</reference>
<dbReference type="Gramene" id="EOY09518">
    <property type="protein sequence ID" value="EOY09518"/>
    <property type="gene ID" value="TCM_024935"/>
</dbReference>
<protein>
    <submittedName>
        <fullName evidence="1">Uncharacterized protein</fullName>
    </submittedName>
</protein>
<proteinExistence type="predicted"/>
<gene>
    <name evidence="1" type="ORF">TCM_024935</name>
</gene>
<organism evidence="1 2">
    <name type="scientific">Theobroma cacao</name>
    <name type="common">Cacao</name>
    <name type="synonym">Cocoa</name>
    <dbReference type="NCBI Taxonomy" id="3641"/>
    <lineage>
        <taxon>Eukaryota</taxon>
        <taxon>Viridiplantae</taxon>
        <taxon>Streptophyta</taxon>
        <taxon>Embryophyta</taxon>
        <taxon>Tracheophyta</taxon>
        <taxon>Spermatophyta</taxon>
        <taxon>Magnoliopsida</taxon>
        <taxon>eudicotyledons</taxon>
        <taxon>Gunneridae</taxon>
        <taxon>Pentapetalae</taxon>
        <taxon>rosids</taxon>
        <taxon>malvids</taxon>
        <taxon>Malvales</taxon>
        <taxon>Malvaceae</taxon>
        <taxon>Byttnerioideae</taxon>
        <taxon>Theobroma</taxon>
    </lineage>
</organism>
<dbReference type="HOGENOM" id="CLU_2594630_0_0_1"/>
<accession>A0A061EXW7</accession>
<dbReference type="InParanoid" id="A0A061EXW7"/>
<keyword evidence="2" id="KW-1185">Reference proteome</keyword>
<dbReference type="AlphaFoldDB" id="A0A061EXW7"/>
<evidence type="ECO:0000313" key="2">
    <source>
        <dbReference type="Proteomes" id="UP000026915"/>
    </source>
</evidence>
<name>A0A061EXW7_THECC</name>
<sequence>MLTLDKMKGIEIRRHTMEWNPSLARKGARLSNKWIKSLPQYSWLAGYKSETVTLFVNQDSVLKPDHLSYFILALPAMRFI</sequence>
<dbReference type="Proteomes" id="UP000026915">
    <property type="component" value="Chromosome 5"/>
</dbReference>
<evidence type="ECO:0000313" key="1">
    <source>
        <dbReference type="EMBL" id="EOY09518.1"/>
    </source>
</evidence>